<dbReference type="CDD" id="cd00984">
    <property type="entry name" value="DnaB_C"/>
    <property type="match status" value="1"/>
</dbReference>
<evidence type="ECO:0000256" key="7">
    <source>
        <dbReference type="ARBA" id="ARBA00022840"/>
    </source>
</evidence>
<dbReference type="AlphaFoldDB" id="Q1MZU6"/>
<keyword evidence="5 13" id="KW-0378">Hydrolase</keyword>
<accession>Q1MZU6</accession>
<dbReference type="GO" id="GO:0042802">
    <property type="term" value="F:identical protein binding"/>
    <property type="evidence" value="ECO:0007669"/>
    <property type="project" value="UniProtKB-ARBA"/>
</dbReference>
<dbReference type="RefSeq" id="WP_007016534.1">
    <property type="nucleotide sequence ID" value="NZ_AAQH01000017.1"/>
</dbReference>
<evidence type="ECO:0000256" key="5">
    <source>
        <dbReference type="ARBA" id="ARBA00022801"/>
    </source>
</evidence>
<evidence type="ECO:0000256" key="3">
    <source>
        <dbReference type="ARBA" id="ARBA00022705"/>
    </source>
</evidence>
<dbReference type="GO" id="GO:0005829">
    <property type="term" value="C:cytosol"/>
    <property type="evidence" value="ECO:0007669"/>
    <property type="project" value="TreeGrafter"/>
</dbReference>
<protein>
    <recommendedName>
        <fullName evidence="12 13">Replicative DNA helicase</fullName>
        <ecNumber evidence="12 13">5.6.2.3</ecNumber>
    </recommendedName>
</protein>
<evidence type="ECO:0000259" key="14">
    <source>
        <dbReference type="PROSITE" id="PS51199"/>
    </source>
</evidence>
<name>Q1MZU6_9GAMM</name>
<evidence type="ECO:0000256" key="11">
    <source>
        <dbReference type="ARBA" id="ARBA00048954"/>
    </source>
</evidence>
<gene>
    <name evidence="15" type="ORF">RED65_04620</name>
</gene>
<dbReference type="GO" id="GO:0016887">
    <property type="term" value="F:ATP hydrolysis activity"/>
    <property type="evidence" value="ECO:0007669"/>
    <property type="project" value="RHEA"/>
</dbReference>
<dbReference type="SUPFAM" id="SSF48024">
    <property type="entry name" value="N-terminal domain of DnaB helicase"/>
    <property type="match status" value="1"/>
</dbReference>
<evidence type="ECO:0000256" key="13">
    <source>
        <dbReference type="RuleBase" id="RU362085"/>
    </source>
</evidence>
<evidence type="ECO:0000256" key="8">
    <source>
        <dbReference type="ARBA" id="ARBA00023125"/>
    </source>
</evidence>
<comment type="caution">
    <text evidence="15">The sequence shown here is derived from an EMBL/GenBank/DDBJ whole genome shotgun (WGS) entry which is preliminary data.</text>
</comment>
<evidence type="ECO:0000256" key="6">
    <source>
        <dbReference type="ARBA" id="ARBA00022806"/>
    </source>
</evidence>
<dbReference type="InterPro" id="IPR036185">
    <property type="entry name" value="DNA_heli_DnaB-like_N_sf"/>
</dbReference>
<comment type="similarity">
    <text evidence="1 13">Belongs to the helicase family. DnaB subfamily.</text>
</comment>
<keyword evidence="8 13" id="KW-0238">DNA-binding</keyword>
<keyword evidence="16" id="KW-1185">Reference proteome</keyword>
<dbReference type="PANTHER" id="PTHR30153:SF2">
    <property type="entry name" value="REPLICATIVE DNA HELICASE"/>
    <property type="match status" value="1"/>
</dbReference>
<dbReference type="OrthoDB" id="9773982at2"/>
<dbReference type="GO" id="GO:0003677">
    <property type="term" value="F:DNA binding"/>
    <property type="evidence" value="ECO:0007669"/>
    <property type="project" value="UniProtKB-UniRule"/>
</dbReference>
<dbReference type="InterPro" id="IPR007694">
    <property type="entry name" value="DNA_helicase_DnaB-like_C"/>
</dbReference>
<dbReference type="GO" id="GO:0005524">
    <property type="term" value="F:ATP binding"/>
    <property type="evidence" value="ECO:0007669"/>
    <property type="project" value="UniProtKB-UniRule"/>
</dbReference>
<dbReference type="PANTHER" id="PTHR30153">
    <property type="entry name" value="REPLICATIVE DNA HELICASE DNAB"/>
    <property type="match status" value="1"/>
</dbReference>
<dbReference type="STRING" id="207949.RED65_04620"/>
<dbReference type="GO" id="GO:0006269">
    <property type="term" value="P:DNA replication, synthesis of primer"/>
    <property type="evidence" value="ECO:0007669"/>
    <property type="project" value="UniProtKB-UniRule"/>
</dbReference>
<dbReference type="InterPro" id="IPR027417">
    <property type="entry name" value="P-loop_NTPase"/>
</dbReference>
<reference evidence="15 16" key="1">
    <citation type="submission" date="2006-03" db="EMBL/GenBank/DDBJ databases">
        <authorList>
            <person name="Pinhassi J."/>
            <person name="Pedros-Alio C."/>
            <person name="Ferriera S."/>
            <person name="Johnson J."/>
            <person name="Kravitz S."/>
            <person name="Halpern A."/>
            <person name="Remington K."/>
            <person name="Beeson K."/>
            <person name="Tran B."/>
            <person name="Rogers Y.-H."/>
            <person name="Friedman R."/>
            <person name="Venter J.C."/>
        </authorList>
    </citation>
    <scope>NUCLEOTIDE SEQUENCE [LARGE SCALE GENOMIC DNA]</scope>
    <source>
        <strain evidence="15 16">RED65</strain>
    </source>
</reference>
<dbReference type="Pfam" id="PF00772">
    <property type="entry name" value="DnaB"/>
    <property type="match status" value="1"/>
</dbReference>
<dbReference type="SUPFAM" id="SSF52540">
    <property type="entry name" value="P-loop containing nucleoside triphosphate hydrolases"/>
    <property type="match status" value="1"/>
</dbReference>
<keyword evidence="2 13" id="KW-0639">Primosome</keyword>
<dbReference type="Gene3D" id="3.40.50.300">
    <property type="entry name" value="P-loop containing nucleotide triphosphate hydrolases"/>
    <property type="match status" value="1"/>
</dbReference>
<dbReference type="Proteomes" id="UP000004263">
    <property type="component" value="Unassembled WGS sequence"/>
</dbReference>
<evidence type="ECO:0000256" key="10">
    <source>
        <dbReference type="ARBA" id="ARBA00044932"/>
    </source>
</evidence>
<evidence type="ECO:0000256" key="2">
    <source>
        <dbReference type="ARBA" id="ARBA00022515"/>
    </source>
</evidence>
<comment type="catalytic activity">
    <reaction evidence="11 13">
        <text>ATP + H2O = ADP + phosphate + H(+)</text>
        <dbReference type="Rhea" id="RHEA:13065"/>
        <dbReference type="ChEBI" id="CHEBI:15377"/>
        <dbReference type="ChEBI" id="CHEBI:15378"/>
        <dbReference type="ChEBI" id="CHEBI:30616"/>
        <dbReference type="ChEBI" id="CHEBI:43474"/>
        <dbReference type="ChEBI" id="CHEBI:456216"/>
        <dbReference type="EC" id="5.6.2.3"/>
    </reaction>
</comment>
<evidence type="ECO:0000313" key="16">
    <source>
        <dbReference type="Proteomes" id="UP000004263"/>
    </source>
</evidence>
<dbReference type="InterPro" id="IPR007693">
    <property type="entry name" value="DNA_helicase_DnaB-like_N"/>
</dbReference>
<evidence type="ECO:0000256" key="4">
    <source>
        <dbReference type="ARBA" id="ARBA00022741"/>
    </source>
</evidence>
<dbReference type="SMART" id="SM00382">
    <property type="entry name" value="AAA"/>
    <property type="match status" value="1"/>
</dbReference>
<keyword evidence="6 13" id="KW-0347">Helicase</keyword>
<organism evidence="15 16">
    <name type="scientific">Bermanella marisrubri</name>
    <dbReference type="NCBI Taxonomy" id="207949"/>
    <lineage>
        <taxon>Bacteria</taxon>
        <taxon>Pseudomonadati</taxon>
        <taxon>Pseudomonadota</taxon>
        <taxon>Gammaproteobacteria</taxon>
        <taxon>Oceanospirillales</taxon>
        <taxon>Oceanospirillaceae</taxon>
        <taxon>Bermanella</taxon>
    </lineage>
</organism>
<dbReference type="PROSITE" id="PS51199">
    <property type="entry name" value="SF4_HELICASE"/>
    <property type="match status" value="1"/>
</dbReference>
<dbReference type="EMBL" id="AAQH01000017">
    <property type="protein sequence ID" value="EAT11461.1"/>
    <property type="molecule type" value="Genomic_DNA"/>
</dbReference>
<dbReference type="GO" id="GO:1990077">
    <property type="term" value="C:primosome complex"/>
    <property type="evidence" value="ECO:0007669"/>
    <property type="project" value="UniProtKB-UniRule"/>
</dbReference>
<dbReference type="GO" id="GO:0043139">
    <property type="term" value="F:5'-3' DNA helicase activity"/>
    <property type="evidence" value="ECO:0007669"/>
    <property type="project" value="UniProtKB-EC"/>
</dbReference>
<dbReference type="InterPro" id="IPR007692">
    <property type="entry name" value="DNA_helicase_DnaB"/>
</dbReference>
<dbReference type="Pfam" id="PF03796">
    <property type="entry name" value="DnaB_C"/>
    <property type="match status" value="1"/>
</dbReference>
<sequence>MEHETDTIKMPPNSVDAERSVLGGLMLDNRAFETVSERLIPADFFRTQHRQIYTIIGKLAEEEKPFDVLTLSDELQEIDALAEVGGLEYLSELVESTPSAANIAAYADIVKEKSLLRRLAEAATDIAESAYHTQGNDPLDLISDAEKRIAEVAEGGGKKDSGPEHVNPIMSRTLEKIEELFQMEDGLTGLTTGFTDLDKRTNGFQEADLIIVAGRPSMGKTTFAMNLCENALLNTNRPVLVFSMEMPKEAILMRMYSSVGRIPSNKLRSGKLDEEDWPKLTSAFNMLKDKPLYIDDTPALTPQEMRARCRRVYRENNNDLALVMVDYLQLMQVAGKSEGRTQEISEISRSLKAIAKEFGCPVIALSQLNRSLEQRPNKRPVMSDLRESGAIEQDADIIAFIYRDEVYNEDSPDKGIGEIIIGKHRNGEIGTDRLAFIGKYTRFENLAPGYYDEQGAE</sequence>
<evidence type="ECO:0000256" key="1">
    <source>
        <dbReference type="ARBA" id="ARBA00008428"/>
    </source>
</evidence>
<dbReference type="Gene3D" id="1.10.860.10">
    <property type="entry name" value="DNAb Helicase, Chain A"/>
    <property type="match status" value="1"/>
</dbReference>
<dbReference type="InterPro" id="IPR016136">
    <property type="entry name" value="DNA_helicase_N/primase_C"/>
</dbReference>
<dbReference type="FunFam" id="1.10.860.10:FF:000001">
    <property type="entry name" value="Replicative DNA helicase"/>
    <property type="match status" value="1"/>
</dbReference>
<keyword evidence="4 13" id="KW-0547">Nucleotide-binding</keyword>
<evidence type="ECO:0000256" key="9">
    <source>
        <dbReference type="ARBA" id="ARBA00023235"/>
    </source>
</evidence>
<dbReference type="EC" id="5.6.2.3" evidence="12 13"/>
<dbReference type="NCBIfam" id="TIGR00665">
    <property type="entry name" value="DnaB"/>
    <property type="match status" value="1"/>
</dbReference>
<dbReference type="InterPro" id="IPR003593">
    <property type="entry name" value="AAA+_ATPase"/>
</dbReference>
<comment type="function">
    <text evidence="10 13">The main replicative DNA helicase, it participates in initiation and elongation during chromosome replication. Travels ahead of the DNA replisome, separating dsDNA into templates for DNA synthesis. A processive ATP-dependent 5'-3' DNA helicase it has DNA-dependent ATPase activity.</text>
</comment>
<keyword evidence="9" id="KW-0413">Isomerase</keyword>
<evidence type="ECO:0000313" key="15">
    <source>
        <dbReference type="EMBL" id="EAT11461.1"/>
    </source>
</evidence>
<dbReference type="NCBIfam" id="NF004384">
    <property type="entry name" value="PRK05748.1"/>
    <property type="match status" value="1"/>
</dbReference>
<feature type="domain" description="SF4 helicase" evidence="14">
    <location>
        <begin position="183"/>
        <end position="450"/>
    </location>
</feature>
<dbReference type="HOGENOM" id="CLU_005373_0_0_6"/>
<evidence type="ECO:0000256" key="12">
    <source>
        <dbReference type="NCBIfam" id="TIGR00665"/>
    </source>
</evidence>
<keyword evidence="3 13" id="KW-0235">DNA replication</keyword>
<dbReference type="FunFam" id="3.40.50.300:FF:000076">
    <property type="entry name" value="Replicative DNA helicase"/>
    <property type="match status" value="1"/>
</dbReference>
<keyword evidence="7 13" id="KW-0067">ATP-binding</keyword>
<proteinExistence type="inferred from homology"/>